<protein>
    <submittedName>
        <fullName evidence="2">Uncharacterized protein</fullName>
    </submittedName>
</protein>
<name>A0ABU3NQD1_9CHLR</name>
<accession>A0ABU3NQD1</accession>
<keyword evidence="1" id="KW-1133">Transmembrane helix</keyword>
<feature type="transmembrane region" description="Helical" evidence="1">
    <location>
        <begin position="108"/>
        <end position="129"/>
    </location>
</feature>
<keyword evidence="3" id="KW-1185">Reference proteome</keyword>
<gene>
    <name evidence="2" type="ORF">QYE77_12260</name>
</gene>
<feature type="transmembrane region" description="Helical" evidence="1">
    <location>
        <begin position="51"/>
        <end position="73"/>
    </location>
</feature>
<evidence type="ECO:0000256" key="1">
    <source>
        <dbReference type="SAM" id="Phobius"/>
    </source>
</evidence>
<evidence type="ECO:0000313" key="3">
    <source>
        <dbReference type="Proteomes" id="UP001254165"/>
    </source>
</evidence>
<dbReference type="Proteomes" id="UP001254165">
    <property type="component" value="Unassembled WGS sequence"/>
</dbReference>
<keyword evidence="1" id="KW-0812">Transmembrane</keyword>
<reference evidence="2 3" key="1">
    <citation type="submission" date="2023-07" db="EMBL/GenBank/DDBJ databases">
        <title>Novel species of Thermanaerothrix with wide hydrolytic capabilities.</title>
        <authorList>
            <person name="Zayulina K.S."/>
            <person name="Podosokorskaya O.A."/>
            <person name="Elcheninov A.G."/>
        </authorList>
    </citation>
    <scope>NUCLEOTIDE SEQUENCE [LARGE SCALE GENOMIC DNA]</scope>
    <source>
        <strain evidence="2 3">4228-RoL</strain>
    </source>
</reference>
<proteinExistence type="predicted"/>
<keyword evidence="1" id="KW-0472">Membrane</keyword>
<comment type="caution">
    <text evidence="2">The sequence shown here is derived from an EMBL/GenBank/DDBJ whole genome shotgun (WGS) entry which is preliminary data.</text>
</comment>
<organism evidence="2 3">
    <name type="scientific">Thermanaerothrix solaris</name>
    <dbReference type="NCBI Taxonomy" id="3058434"/>
    <lineage>
        <taxon>Bacteria</taxon>
        <taxon>Bacillati</taxon>
        <taxon>Chloroflexota</taxon>
        <taxon>Anaerolineae</taxon>
        <taxon>Anaerolineales</taxon>
        <taxon>Anaerolineaceae</taxon>
        <taxon>Thermanaerothrix</taxon>
    </lineage>
</organism>
<evidence type="ECO:0000313" key="2">
    <source>
        <dbReference type="EMBL" id="MDT8899038.1"/>
    </source>
</evidence>
<dbReference type="RefSeq" id="WP_315625718.1">
    <property type="nucleotide sequence ID" value="NZ_JAUHMF010000002.1"/>
</dbReference>
<dbReference type="EMBL" id="JAUHMF010000002">
    <property type="protein sequence ID" value="MDT8899038.1"/>
    <property type="molecule type" value="Genomic_DNA"/>
</dbReference>
<sequence>MNGSGQRARRSWRNWALLVGMAWFTLTQAMRLVQAVALWPWLMGIQLWPGPTYLAVTGFIWALAGAVGIVGLWRRRGWGLRLCETTLVAWSAWNWADRLWVSSSPTGLWNWPFALAVNLIMLISVFLLIHAERKDDYGVKDE</sequence>